<protein>
    <submittedName>
        <fullName evidence="1">Uncharacterized protein</fullName>
    </submittedName>
</protein>
<dbReference type="Proteomes" id="UP001501842">
    <property type="component" value="Unassembled WGS sequence"/>
</dbReference>
<proteinExistence type="predicted"/>
<gene>
    <name evidence="1" type="ORF">GCM10010439_45300</name>
</gene>
<sequence length="60" mass="7021">MVSVVLGFVGLAVLFYAAFRVFVSTRGLGREVERTRRRLEPRQRELQRRVDGWKARTGDR</sequence>
<organism evidence="1 2">
    <name type="scientific">Actinocorallia aurantiaca</name>
    <dbReference type="NCBI Taxonomy" id="46204"/>
    <lineage>
        <taxon>Bacteria</taxon>
        <taxon>Bacillati</taxon>
        <taxon>Actinomycetota</taxon>
        <taxon>Actinomycetes</taxon>
        <taxon>Streptosporangiales</taxon>
        <taxon>Thermomonosporaceae</taxon>
        <taxon>Actinocorallia</taxon>
    </lineage>
</organism>
<evidence type="ECO:0000313" key="1">
    <source>
        <dbReference type="EMBL" id="GAA2730974.1"/>
    </source>
</evidence>
<reference evidence="2" key="1">
    <citation type="journal article" date="2019" name="Int. J. Syst. Evol. Microbiol.">
        <title>The Global Catalogue of Microorganisms (GCM) 10K type strain sequencing project: providing services to taxonomists for standard genome sequencing and annotation.</title>
        <authorList>
            <consortium name="The Broad Institute Genomics Platform"/>
            <consortium name="The Broad Institute Genome Sequencing Center for Infectious Disease"/>
            <person name="Wu L."/>
            <person name="Ma J."/>
        </authorList>
    </citation>
    <scope>NUCLEOTIDE SEQUENCE [LARGE SCALE GENOMIC DNA]</scope>
    <source>
        <strain evidence="2">JCM 8201</strain>
    </source>
</reference>
<dbReference type="EMBL" id="BAAATZ010000019">
    <property type="protein sequence ID" value="GAA2730974.1"/>
    <property type="molecule type" value="Genomic_DNA"/>
</dbReference>
<comment type="caution">
    <text evidence="1">The sequence shown here is derived from an EMBL/GenBank/DDBJ whole genome shotgun (WGS) entry which is preliminary data.</text>
</comment>
<evidence type="ECO:0000313" key="2">
    <source>
        <dbReference type="Proteomes" id="UP001501842"/>
    </source>
</evidence>
<name>A0ABP6GXN6_9ACTN</name>
<keyword evidence="2" id="KW-1185">Reference proteome</keyword>
<accession>A0ABP6GXN6</accession>